<dbReference type="OrthoDB" id="9803988at2"/>
<dbReference type="GO" id="GO:0030288">
    <property type="term" value="C:outer membrane-bounded periplasmic space"/>
    <property type="evidence" value="ECO:0007669"/>
    <property type="project" value="TreeGrafter"/>
</dbReference>
<dbReference type="Gene3D" id="3.10.105.10">
    <property type="entry name" value="Dipeptide-binding Protein, Domain 3"/>
    <property type="match status" value="1"/>
</dbReference>
<dbReference type="PANTHER" id="PTHR30290:SF64">
    <property type="entry name" value="ABC TRANSPORTER PERIPLASMIC BINDING PROTEIN"/>
    <property type="match status" value="1"/>
</dbReference>
<comment type="caution">
    <text evidence="5">The sequence shown here is derived from an EMBL/GenBank/DDBJ whole genome shotgun (WGS) entry which is preliminary data.</text>
</comment>
<dbReference type="GO" id="GO:0042884">
    <property type="term" value="P:microcin transport"/>
    <property type="evidence" value="ECO:0007669"/>
    <property type="project" value="TreeGrafter"/>
</dbReference>
<keyword evidence="6" id="KW-1185">Reference proteome</keyword>
<comment type="subcellular location">
    <subcellularLocation>
        <location evidence="1">Periplasm</location>
    </subcellularLocation>
</comment>
<dbReference type="EMBL" id="BAUP01000092">
    <property type="protein sequence ID" value="GAJ46428.1"/>
    <property type="molecule type" value="Genomic_DNA"/>
</dbReference>
<dbReference type="InterPro" id="IPR039424">
    <property type="entry name" value="SBP_5"/>
</dbReference>
<evidence type="ECO:0000256" key="2">
    <source>
        <dbReference type="ARBA" id="ARBA00005695"/>
    </source>
</evidence>
<dbReference type="SUPFAM" id="SSF53850">
    <property type="entry name" value="Periplasmic binding protein-like II"/>
    <property type="match status" value="1"/>
</dbReference>
<gene>
    <name evidence="5" type="ORF">HE1_00762</name>
</gene>
<evidence type="ECO:0000313" key="5">
    <source>
        <dbReference type="EMBL" id="GAJ46428.1"/>
    </source>
</evidence>
<proteinExistence type="inferred from homology"/>
<keyword evidence="3" id="KW-0732">Signal</keyword>
<dbReference type="AlphaFoldDB" id="A0A023DZE3"/>
<dbReference type="RefSeq" id="WP_035544916.1">
    <property type="nucleotide sequence ID" value="NZ_BAUP01000092.1"/>
</dbReference>
<reference evidence="5 6" key="1">
    <citation type="journal article" date="2014" name="FEMS Microbiol. Lett.">
        <title>Draft genome sequences of three Holospora species (Holospora obtusa, Holospora undulata, and Holospora elegans), endonuclear symbiotic bacteria of the ciliate Paramecium caudatum.</title>
        <authorList>
            <person name="Dohra H."/>
            <person name="Tanaka K."/>
            <person name="Suzuki T."/>
            <person name="Fujishima M."/>
            <person name="Suzuki H."/>
        </authorList>
    </citation>
    <scope>NUCLEOTIDE SEQUENCE [LARGE SCALE GENOMIC DNA]</scope>
    <source>
        <strain evidence="5 6">E1</strain>
    </source>
</reference>
<evidence type="ECO:0000256" key="3">
    <source>
        <dbReference type="ARBA" id="ARBA00022729"/>
    </source>
</evidence>
<dbReference type="PANTHER" id="PTHR30290">
    <property type="entry name" value="PERIPLASMIC BINDING COMPONENT OF ABC TRANSPORTER"/>
    <property type="match status" value="1"/>
</dbReference>
<name>A0A023DZE3_9PROT</name>
<comment type="similarity">
    <text evidence="2">Belongs to the bacterial solute-binding protein 5 family.</text>
</comment>
<dbReference type="STRING" id="1427503.HE1_00762"/>
<dbReference type="GO" id="GO:0015833">
    <property type="term" value="P:peptide transport"/>
    <property type="evidence" value="ECO:0007669"/>
    <property type="project" value="TreeGrafter"/>
</dbReference>
<accession>A0A023DZE3</accession>
<organism evidence="5 6">
    <name type="scientific">Holospora elegans E1</name>
    <dbReference type="NCBI Taxonomy" id="1427503"/>
    <lineage>
        <taxon>Bacteria</taxon>
        <taxon>Pseudomonadati</taxon>
        <taxon>Pseudomonadota</taxon>
        <taxon>Alphaproteobacteria</taxon>
        <taxon>Holosporales</taxon>
        <taxon>Holosporaceae</taxon>
        <taxon>Holospora</taxon>
    </lineage>
</organism>
<evidence type="ECO:0000256" key="1">
    <source>
        <dbReference type="ARBA" id="ARBA00004418"/>
    </source>
</evidence>
<dbReference type="Proteomes" id="UP000024842">
    <property type="component" value="Unassembled WGS sequence"/>
</dbReference>
<dbReference type="InterPro" id="IPR030678">
    <property type="entry name" value="Peptide/Ni-bd"/>
</dbReference>
<feature type="domain" description="Solute-binding protein family 5" evidence="4">
    <location>
        <begin position="120"/>
        <end position="510"/>
    </location>
</feature>
<dbReference type="Pfam" id="PF00496">
    <property type="entry name" value="SBP_bac_5"/>
    <property type="match status" value="1"/>
</dbReference>
<dbReference type="GO" id="GO:1904680">
    <property type="term" value="F:peptide transmembrane transporter activity"/>
    <property type="evidence" value="ECO:0007669"/>
    <property type="project" value="TreeGrafter"/>
</dbReference>
<dbReference type="GO" id="GO:0043190">
    <property type="term" value="C:ATP-binding cassette (ABC) transporter complex"/>
    <property type="evidence" value="ECO:0007669"/>
    <property type="project" value="InterPro"/>
</dbReference>
<evidence type="ECO:0000313" key="6">
    <source>
        <dbReference type="Proteomes" id="UP000024842"/>
    </source>
</evidence>
<evidence type="ECO:0000259" key="4">
    <source>
        <dbReference type="Pfam" id="PF00496"/>
    </source>
</evidence>
<dbReference type="Gene3D" id="3.40.190.10">
    <property type="entry name" value="Periplasmic binding protein-like II"/>
    <property type="match status" value="1"/>
</dbReference>
<protein>
    <submittedName>
        <fullName evidence="5">Putative binding protein/BS1330_II0571</fullName>
    </submittedName>
</protein>
<dbReference type="PIRSF" id="PIRSF002741">
    <property type="entry name" value="MppA"/>
    <property type="match status" value="1"/>
</dbReference>
<sequence>MKLKFFSRFCVGFFLLVLEEVSFCTDHAKIESFLGVFFDSVPLWPLHNFPWKDSKITEGKELCLGAQGTFNTLEFWQERNVCAQGIVELLHGRLFLPSEQEPGIAYSYVARHVQRYKDRVVFWIDSDAKFHNGAAVLPEDVVFSFYFLTKNSSIFKSYFSGISKAELVSYPLIQSGKKLSGVVFYLEKNAPQEAALTISEMVVLPKSVYQHGVPKIPVGCGPYKVEAHQEGEFVRFQKVPQWWGANRSCGKDMYRFSTIKYIYFKEDDSMFEAFKKGELHCFFERSAKRWMNGYNFNEVTQGIVKKQEVFYKDSVPITGLLFNTRKPIFQDIRVRWALSLLLDFDTLNQKFFYKKYKRICSFFQNTSCMAKGSASFEVKRILKSFNAPEETWTQPAEYFTQLPGTWHQRSKAALSFLKEGGWKLRNGKLFHETLGFLQVKVCIPKSMRDEWLQFFQARAALIGVELNIISLDQAAYQSVKSSFDYDMIWGMMGISSSFPGQELELIYSSHSADKAGSYNMAGISDINIDALIQQVKSAKNQKELQFLAQALDRYLLSGCYGIFGWYCPNTWQAFWKNRIVYPRSSPFSPQRRWIYAGGSKNP</sequence>
<dbReference type="InterPro" id="IPR000914">
    <property type="entry name" value="SBP_5_dom"/>
</dbReference>